<sequence>MKALIYLTKRSFINNLKRAVRKPSTLIAMIFGIVYGIFVVFGLGTLVVSVHIDSANGLLAILAVWSIYSVLGNFMMYSSRKGIIFRPGHAHFVFTAPLNPKLVLISSAWMNYVLSLVIWLVVGIAAFTVFGIQPLRALLIVFMGCVLELALEVAVMVFLYTNDNIPEKLMKGIRMAIKVFLIAFALGIVLYFRTNGLTLESAWNLLDLPALQIIPVIGWQIAVYRLILLGPTVLNIVCSILYLAVVAVSVIAAVRMKCDGGYYEDAAKFADDYADIKNRQKNGEMVFSLSGKKRSFRRVREKISGRGAQAIFHRQLLEYKKERFFFFDKFTLVAIVIAFVFSYGLSDAAVESGAGQLFLLGVVAYVSLVMSGYLGKWENELKNPYLFLVPDTPLRKMWYATLTEHIKAFINACIICIPIGIFWHVPVIEIIFCILIYVVIQADRLYTTVLAQCLLGDVFGKTGQNVLRMFIQMALLGVGAGAAVMIGVFINIDFIFPIVLIYSMMVTVAMGILASLRFDTMEQLV</sequence>
<keyword evidence="1" id="KW-0472">Membrane</keyword>
<dbReference type="InterPro" id="IPR031584">
    <property type="entry name" value="Put_ABC_export"/>
</dbReference>
<keyword evidence="1" id="KW-1133">Transmembrane helix</keyword>
<dbReference type="Proteomes" id="UP000322025">
    <property type="component" value="Unassembled WGS sequence"/>
</dbReference>
<keyword evidence="1" id="KW-0812">Transmembrane</keyword>
<feature type="transmembrane region" description="Helical" evidence="1">
    <location>
        <begin position="172"/>
        <end position="192"/>
    </location>
</feature>
<name>A0A5M9HW63_9FIRM</name>
<evidence type="ECO:0000313" key="3">
    <source>
        <dbReference type="Proteomes" id="UP000322025"/>
    </source>
</evidence>
<feature type="transmembrane region" description="Helical" evidence="1">
    <location>
        <begin position="138"/>
        <end position="160"/>
    </location>
</feature>
<feature type="transmembrane region" description="Helical" evidence="1">
    <location>
        <begin position="499"/>
        <end position="518"/>
    </location>
</feature>
<evidence type="ECO:0000313" key="2">
    <source>
        <dbReference type="EMBL" id="KAA8501220.1"/>
    </source>
</evidence>
<reference evidence="2" key="1">
    <citation type="submission" date="2019-07" db="EMBL/GenBank/DDBJ databases">
        <authorList>
            <person name="Wongkuna S."/>
            <person name="Scaria J."/>
        </authorList>
    </citation>
    <scope>NUCLEOTIDE SEQUENCE [LARGE SCALE GENOMIC DNA]</scope>
    <source>
        <strain evidence="2">SW178</strain>
    </source>
</reference>
<dbReference type="Pfam" id="PF16962">
    <property type="entry name" value="ABC_export"/>
    <property type="match status" value="1"/>
</dbReference>
<accession>A0A5M9HW63</accession>
<comment type="caution">
    <text evidence="2">The sequence shown here is derived from an EMBL/GenBank/DDBJ whole genome shotgun (WGS) entry which is preliminary data.</text>
</comment>
<dbReference type="EMBL" id="VMSO01000010">
    <property type="protein sequence ID" value="KAA8501220.1"/>
    <property type="molecule type" value="Genomic_DNA"/>
</dbReference>
<feature type="transmembrane region" description="Helical" evidence="1">
    <location>
        <begin position="469"/>
        <end position="492"/>
    </location>
</feature>
<feature type="transmembrane region" description="Helical" evidence="1">
    <location>
        <begin position="357"/>
        <end position="375"/>
    </location>
</feature>
<protein>
    <submittedName>
        <fullName evidence="2">Uncharacterized protein</fullName>
    </submittedName>
</protein>
<organism evidence="2 3">
    <name type="scientific">Mediterraneibacter catenae</name>
    <dbReference type="NCBI Taxonomy" id="2594882"/>
    <lineage>
        <taxon>Bacteria</taxon>
        <taxon>Bacillati</taxon>
        <taxon>Bacillota</taxon>
        <taxon>Clostridia</taxon>
        <taxon>Lachnospirales</taxon>
        <taxon>Lachnospiraceae</taxon>
        <taxon>Mediterraneibacter</taxon>
    </lineage>
</organism>
<gene>
    <name evidence="2" type="ORF">FNY66_08915</name>
</gene>
<feature type="transmembrane region" description="Helical" evidence="1">
    <location>
        <begin position="26"/>
        <end position="52"/>
    </location>
</feature>
<feature type="transmembrane region" description="Helical" evidence="1">
    <location>
        <begin position="58"/>
        <end position="77"/>
    </location>
</feature>
<feature type="transmembrane region" description="Helical" evidence="1">
    <location>
        <begin position="109"/>
        <end position="132"/>
    </location>
</feature>
<keyword evidence="3" id="KW-1185">Reference proteome</keyword>
<dbReference type="OrthoDB" id="816862at2"/>
<feature type="transmembrane region" description="Helical" evidence="1">
    <location>
        <begin position="233"/>
        <end position="254"/>
    </location>
</feature>
<proteinExistence type="predicted"/>
<dbReference type="AlphaFoldDB" id="A0A5M9HW63"/>
<dbReference type="RefSeq" id="WP_087150891.1">
    <property type="nucleotide sequence ID" value="NZ_VMSO01000010.1"/>
</dbReference>
<feature type="transmembrane region" description="Helical" evidence="1">
    <location>
        <begin position="324"/>
        <end position="345"/>
    </location>
</feature>
<evidence type="ECO:0000256" key="1">
    <source>
        <dbReference type="SAM" id="Phobius"/>
    </source>
</evidence>
<feature type="transmembrane region" description="Helical" evidence="1">
    <location>
        <begin position="408"/>
        <end position="440"/>
    </location>
</feature>